<proteinExistence type="predicted"/>
<protein>
    <recommendedName>
        <fullName evidence="3">Gag1-like clamp domain-containing protein</fullName>
    </recommendedName>
</protein>
<name>A0AAV9PQ15_9PEZI</name>
<feature type="region of interest" description="Disordered" evidence="1">
    <location>
        <begin position="602"/>
        <end position="657"/>
    </location>
</feature>
<feature type="region of interest" description="Disordered" evidence="1">
    <location>
        <begin position="810"/>
        <end position="842"/>
    </location>
</feature>
<dbReference type="Proteomes" id="UP001337655">
    <property type="component" value="Unassembled WGS sequence"/>
</dbReference>
<dbReference type="PANTHER" id="PTHR28065:SF1">
    <property type="entry name" value="DUF4050 DOMAIN-CONTAINING PROTEIN"/>
    <property type="match status" value="1"/>
</dbReference>
<evidence type="ECO:0000259" key="3">
    <source>
        <dbReference type="Pfam" id="PF13259"/>
    </source>
</evidence>
<accession>A0AAV9PQ15</accession>
<gene>
    <name evidence="4" type="ORF">LTR77_000492</name>
</gene>
<dbReference type="AlphaFoldDB" id="A0AAV9PQ15"/>
<keyword evidence="5" id="KW-1185">Reference proteome</keyword>
<dbReference type="InterPro" id="IPR024079">
    <property type="entry name" value="MetalloPept_cat_dom_sf"/>
</dbReference>
<feature type="region of interest" description="Disordered" evidence="1">
    <location>
        <begin position="702"/>
        <end position="748"/>
    </location>
</feature>
<dbReference type="PANTHER" id="PTHR28065">
    <property type="entry name" value="FREQUENIN"/>
    <property type="match status" value="1"/>
</dbReference>
<dbReference type="RefSeq" id="XP_064663991.1">
    <property type="nucleotide sequence ID" value="XM_064797757.1"/>
</dbReference>
<dbReference type="GO" id="GO:0008237">
    <property type="term" value="F:metallopeptidase activity"/>
    <property type="evidence" value="ECO:0007669"/>
    <property type="project" value="InterPro"/>
</dbReference>
<dbReference type="InterPro" id="IPR053274">
    <property type="entry name" value="Fluconazole_resistance"/>
</dbReference>
<dbReference type="Pfam" id="PF13259">
    <property type="entry name" value="clamp_Gag1-like"/>
    <property type="match status" value="1"/>
</dbReference>
<keyword evidence="2" id="KW-0732">Signal</keyword>
<sequence length="863" mass="93331">MLVLLLSLLLTACLRATAQGLVVGRLILDDIISTCTASQQADISLAAEEAHKLTDAAQNFAGDDPSFTAYFGAGYSGPVFGKRFGLVSSNLQRAGSVLQVGSSEAPVARVRCGSATECPDSSMMRTSNNADGSGTIVVCPFAFLKGNRTPNLRHIAELVQSGTTSTDLEDFRSWEYILLHEIMHLDNVGYTTPYDTTQVSSFRSTTNSVNHSTLNVSSAEHDDQLIHAVGDARAFLAGRVPDPGFNDKFTSLYGPTFVKQYAKQNSPPVSKKPPTLALVNADTYALFAASRFFSQQFRGTITRRQVDGDNADADPGDLVDLGTGQDLGDPEEACSAISQPLTEDCQQIQQAMVVSDNSQVNYGSACYTNGNRKWCDVYTFESCQVSVGWDTTVSGDSGPTLFNNFLAEDLEGAALGPSLCSPFFKDNPKVCAIQRAPVSTCTTPYTFCVKRVGQDCRPGVNPDVVIAGPGSPPPNNLINVLAVSPSAGDASSARLTLHSPDAHTMTLHLGMSHAHHRSPQQQQQIKEAKRELRDRLRNDWDYPPLPAFQTPVRRREVAGEDEDRVAGFKFHTPAHYQTGVAAKPGEAPYLYFEPVEWREREYSSEESSDNESVATASTGGSGGSKKSNYRFEGPDSVGSQIQNRKDARKRKRQKALDEEVKWNDGLAHWITRRDAWCAAHTSQQVQILESKKNEQIVAVSALESASASPNTTPRTSTSSTSSTSAVISSPSTTPELPQQTIINTRPPAPPSEILVPLAPTLFPNHPIRKRIKAEVFPEIYGKIILQSRTPSVPINLAVLMKALIQGWKDDGEWPPKQGPVEKSIGRKKSSGHESSLKSGVKAMGRVLRITGGESSVGGGKEKG</sequence>
<reference evidence="4 5" key="1">
    <citation type="submission" date="2023-08" db="EMBL/GenBank/DDBJ databases">
        <title>Black Yeasts Isolated from many extreme environments.</title>
        <authorList>
            <person name="Coleine C."/>
            <person name="Stajich J.E."/>
            <person name="Selbmann L."/>
        </authorList>
    </citation>
    <scope>NUCLEOTIDE SEQUENCE [LARGE SCALE GENOMIC DNA]</scope>
    <source>
        <strain evidence="4 5">CCFEE 5935</strain>
    </source>
</reference>
<feature type="signal peptide" evidence="2">
    <location>
        <begin position="1"/>
        <end position="20"/>
    </location>
</feature>
<comment type="caution">
    <text evidence="4">The sequence shown here is derived from an EMBL/GenBank/DDBJ whole genome shotgun (WGS) entry which is preliminary data.</text>
</comment>
<feature type="chain" id="PRO_5043463020" description="Gag1-like clamp domain-containing protein" evidence="2">
    <location>
        <begin position="21"/>
        <end position="863"/>
    </location>
</feature>
<dbReference type="InterPro" id="IPR025124">
    <property type="entry name" value="Gag1-like_clamp"/>
</dbReference>
<dbReference type="SUPFAM" id="SSF55486">
    <property type="entry name" value="Metalloproteases ('zincins'), catalytic domain"/>
    <property type="match status" value="1"/>
</dbReference>
<dbReference type="EMBL" id="JAVRRT010000001">
    <property type="protein sequence ID" value="KAK5175353.1"/>
    <property type="molecule type" value="Genomic_DNA"/>
</dbReference>
<dbReference type="GeneID" id="89921842"/>
<organism evidence="4 5">
    <name type="scientific">Saxophila tyrrhenica</name>
    <dbReference type="NCBI Taxonomy" id="1690608"/>
    <lineage>
        <taxon>Eukaryota</taxon>
        <taxon>Fungi</taxon>
        <taxon>Dikarya</taxon>
        <taxon>Ascomycota</taxon>
        <taxon>Pezizomycotina</taxon>
        <taxon>Dothideomycetes</taxon>
        <taxon>Dothideomycetidae</taxon>
        <taxon>Mycosphaerellales</taxon>
        <taxon>Extremaceae</taxon>
        <taxon>Saxophila</taxon>
    </lineage>
</organism>
<evidence type="ECO:0000313" key="4">
    <source>
        <dbReference type="EMBL" id="KAK5175353.1"/>
    </source>
</evidence>
<feature type="compositionally biased region" description="Low complexity" evidence="1">
    <location>
        <begin position="702"/>
        <end position="734"/>
    </location>
</feature>
<feature type="domain" description="Gag1-like clamp" evidence="3">
    <location>
        <begin position="627"/>
        <end position="814"/>
    </location>
</feature>
<evidence type="ECO:0000256" key="1">
    <source>
        <dbReference type="SAM" id="MobiDB-lite"/>
    </source>
</evidence>
<evidence type="ECO:0000256" key="2">
    <source>
        <dbReference type="SAM" id="SignalP"/>
    </source>
</evidence>
<evidence type="ECO:0000313" key="5">
    <source>
        <dbReference type="Proteomes" id="UP001337655"/>
    </source>
</evidence>
<dbReference type="Gene3D" id="3.40.390.10">
    <property type="entry name" value="Collagenase (Catalytic Domain)"/>
    <property type="match status" value="1"/>
</dbReference>